<feature type="non-terminal residue" evidence="1">
    <location>
        <position position="1"/>
    </location>
</feature>
<protein>
    <submittedName>
        <fullName evidence="1">Uncharacterized protein</fullName>
    </submittedName>
</protein>
<sequence length="170" mass="18878">LKRRVGINSLTLRIKHKLLGEDAELIFLNQRPTNNKTSCAKGWFNPYLYASGRTPDIPRSKDFSIAQLLSPGLAADASIAPTILSTFAETATPIISPLCPWEVTHPSFPRYRRMAVLLVAISPYRTANAWSQCRIPNEARLCFHIFTHLPAVVVPVRGDAPVLGWGSWTV</sequence>
<dbReference type="EMBL" id="MU007036">
    <property type="protein sequence ID" value="KAF2430799.1"/>
    <property type="molecule type" value="Genomic_DNA"/>
</dbReference>
<dbReference type="AlphaFoldDB" id="A0A9P4NT30"/>
<reference evidence="1" key="1">
    <citation type="journal article" date="2020" name="Stud. Mycol.">
        <title>101 Dothideomycetes genomes: a test case for predicting lifestyles and emergence of pathogens.</title>
        <authorList>
            <person name="Haridas S."/>
            <person name="Albert R."/>
            <person name="Binder M."/>
            <person name="Bloem J."/>
            <person name="Labutti K."/>
            <person name="Salamov A."/>
            <person name="Andreopoulos B."/>
            <person name="Baker S."/>
            <person name="Barry K."/>
            <person name="Bills G."/>
            <person name="Bluhm B."/>
            <person name="Cannon C."/>
            <person name="Castanera R."/>
            <person name="Culley D."/>
            <person name="Daum C."/>
            <person name="Ezra D."/>
            <person name="Gonzalez J."/>
            <person name="Henrissat B."/>
            <person name="Kuo A."/>
            <person name="Liang C."/>
            <person name="Lipzen A."/>
            <person name="Lutzoni F."/>
            <person name="Magnuson J."/>
            <person name="Mondo S."/>
            <person name="Nolan M."/>
            <person name="Ohm R."/>
            <person name="Pangilinan J."/>
            <person name="Park H.-J."/>
            <person name="Ramirez L."/>
            <person name="Alfaro M."/>
            <person name="Sun H."/>
            <person name="Tritt A."/>
            <person name="Yoshinaga Y."/>
            <person name="Zwiers L.-H."/>
            <person name="Turgeon B."/>
            <person name="Goodwin S."/>
            <person name="Spatafora J."/>
            <person name="Crous P."/>
            <person name="Grigoriev I."/>
        </authorList>
    </citation>
    <scope>NUCLEOTIDE SEQUENCE</scope>
    <source>
        <strain evidence="1">CBS 130266</strain>
    </source>
</reference>
<evidence type="ECO:0000313" key="2">
    <source>
        <dbReference type="Proteomes" id="UP000800235"/>
    </source>
</evidence>
<comment type="caution">
    <text evidence="1">The sequence shown here is derived from an EMBL/GenBank/DDBJ whole genome shotgun (WGS) entry which is preliminary data.</text>
</comment>
<keyword evidence="2" id="KW-1185">Reference proteome</keyword>
<organism evidence="1 2">
    <name type="scientific">Tothia fuscella</name>
    <dbReference type="NCBI Taxonomy" id="1048955"/>
    <lineage>
        <taxon>Eukaryota</taxon>
        <taxon>Fungi</taxon>
        <taxon>Dikarya</taxon>
        <taxon>Ascomycota</taxon>
        <taxon>Pezizomycotina</taxon>
        <taxon>Dothideomycetes</taxon>
        <taxon>Pleosporomycetidae</taxon>
        <taxon>Venturiales</taxon>
        <taxon>Cylindrosympodiaceae</taxon>
        <taxon>Tothia</taxon>
    </lineage>
</organism>
<dbReference type="Proteomes" id="UP000800235">
    <property type="component" value="Unassembled WGS sequence"/>
</dbReference>
<proteinExistence type="predicted"/>
<accession>A0A9P4NT30</accession>
<dbReference type="OrthoDB" id="3351042at2759"/>
<feature type="non-terminal residue" evidence="1">
    <location>
        <position position="170"/>
    </location>
</feature>
<evidence type="ECO:0000313" key="1">
    <source>
        <dbReference type="EMBL" id="KAF2430799.1"/>
    </source>
</evidence>
<gene>
    <name evidence="1" type="ORF">EJ08DRAFT_552880</name>
</gene>
<name>A0A9P4NT30_9PEZI</name>